<evidence type="ECO:0000313" key="2">
    <source>
        <dbReference type="EMBL" id="GEU63372.1"/>
    </source>
</evidence>
<dbReference type="EMBL" id="BKCJ010004834">
    <property type="protein sequence ID" value="GEU63372.1"/>
    <property type="molecule type" value="Genomic_DNA"/>
</dbReference>
<organism evidence="2">
    <name type="scientific">Tanacetum cinerariifolium</name>
    <name type="common">Dalmatian daisy</name>
    <name type="synonym">Chrysanthemum cinerariifolium</name>
    <dbReference type="NCBI Taxonomy" id="118510"/>
    <lineage>
        <taxon>Eukaryota</taxon>
        <taxon>Viridiplantae</taxon>
        <taxon>Streptophyta</taxon>
        <taxon>Embryophyta</taxon>
        <taxon>Tracheophyta</taxon>
        <taxon>Spermatophyta</taxon>
        <taxon>Magnoliopsida</taxon>
        <taxon>eudicotyledons</taxon>
        <taxon>Gunneridae</taxon>
        <taxon>Pentapetalae</taxon>
        <taxon>asterids</taxon>
        <taxon>campanulids</taxon>
        <taxon>Asterales</taxon>
        <taxon>Asteraceae</taxon>
        <taxon>Asteroideae</taxon>
        <taxon>Anthemideae</taxon>
        <taxon>Anthemidinae</taxon>
        <taxon>Tanacetum</taxon>
    </lineage>
</organism>
<comment type="caution">
    <text evidence="2">The sequence shown here is derived from an EMBL/GenBank/DDBJ whole genome shotgun (WGS) entry which is preliminary data.</text>
</comment>
<name>A0A6L2LSD8_TANCI</name>
<feature type="compositionally biased region" description="Polar residues" evidence="1">
    <location>
        <begin position="330"/>
        <end position="346"/>
    </location>
</feature>
<sequence>MDLNVSTQSRTFCIENSMYEALIPITGEPLFSYMLCTIVKVRCHELNAANMLGPSGDLDGKPTLPNGRDTTKSVETNLVFSIGNLDDDLSISSSLHNLTEDDSDELSVETFFIIAVQTPGSGISILLAVGTPSTGSGNLYCQWELSPGKPSTQTPPLLNIPVTVIPETLSAAASTIPLLIPPLTLIPQTSTPTSAPTTEPTTTSISALLKVSSLFGFNQRVSVLERYISQIKQVDYSAQLLKTVKSQIPAMVNAQHSTRLEDSIKKSFRQHKDKDLLVGSDQWLKRRKTNKDVEPSKLSKSKESKSSSSKGNKSQPKSSGKSAQAEESVFKTTGTEMPQNQGSDLGNTDDKPNVEDASEQAVTDRLDWNNPKGQEYPFDLTKPLPLIEDRGHQVVHVNYFINNDLEYLKGRSSSRKYTTSTTKTKAAKYDDIQGIKDMVTTLWSLMKVAYDIYVVWGITYWGPKRQRFYRYASNRVSKHDVFSTKRIIAVTHVRVMKWYDYGLNLRDIKDMLLRVVQKKIANLEKNVIFDFNVALWMFTKRAVILKRVEDLQLGVKSYQKKLNITNPETFRTDIPKTTPYNNPQGIIYVDKFKRNRLMRSDNLYKFSDGTLTSVRSVLHDIASNLRIDYLLEDGVI</sequence>
<dbReference type="AlphaFoldDB" id="A0A6L2LSD8"/>
<feature type="compositionally biased region" description="Basic and acidic residues" evidence="1">
    <location>
        <begin position="290"/>
        <end position="305"/>
    </location>
</feature>
<protein>
    <submittedName>
        <fullName evidence="2">Uncharacterized protein</fullName>
    </submittedName>
</protein>
<proteinExistence type="predicted"/>
<accession>A0A6L2LSD8</accession>
<feature type="compositionally biased region" description="Low complexity" evidence="1">
    <location>
        <begin position="306"/>
        <end position="322"/>
    </location>
</feature>
<evidence type="ECO:0000256" key="1">
    <source>
        <dbReference type="SAM" id="MobiDB-lite"/>
    </source>
</evidence>
<reference evidence="2" key="1">
    <citation type="journal article" date="2019" name="Sci. Rep.">
        <title>Draft genome of Tanacetum cinerariifolium, the natural source of mosquito coil.</title>
        <authorList>
            <person name="Yamashiro T."/>
            <person name="Shiraishi A."/>
            <person name="Satake H."/>
            <person name="Nakayama K."/>
        </authorList>
    </citation>
    <scope>NUCLEOTIDE SEQUENCE</scope>
</reference>
<gene>
    <name evidence="2" type="ORF">Tci_035350</name>
</gene>
<feature type="region of interest" description="Disordered" evidence="1">
    <location>
        <begin position="287"/>
        <end position="374"/>
    </location>
</feature>